<name>W4FD75_APHAT</name>
<feature type="chain" id="PRO_5007734958" evidence="1">
    <location>
        <begin position="17"/>
        <end position="137"/>
    </location>
</feature>
<evidence type="ECO:0000313" key="2">
    <source>
        <dbReference type="EMBL" id="ETV64653.1"/>
    </source>
</evidence>
<protein>
    <submittedName>
        <fullName evidence="2">Uncharacterized protein</fullName>
    </submittedName>
</protein>
<feature type="signal peptide" evidence="1">
    <location>
        <begin position="1"/>
        <end position="16"/>
    </location>
</feature>
<keyword evidence="1" id="KW-0732">Signal</keyword>
<dbReference type="EMBL" id="KI913282">
    <property type="protein sequence ID" value="ETV64652.1"/>
    <property type="molecule type" value="Genomic_DNA"/>
</dbReference>
<dbReference type="RefSeq" id="XP_009845848.1">
    <property type="nucleotide sequence ID" value="XM_009847546.1"/>
</dbReference>
<dbReference type="AlphaFoldDB" id="W4FD75"/>
<dbReference type="GeneID" id="20820480"/>
<proteinExistence type="predicted"/>
<sequence length="137" mass="15876">MTRLLALGNFALIAEMTLFMTKIRDGCVSFALRVLAPRRVISRFFRRSQSRAQYPIEDMQRRKEHDFWEKLFGLATATPRYFAFGEVHDVPHIGKLKVIEFAGLSRGLSEQGRRITLDMRATEPNALQLIGICQQWF</sequence>
<evidence type="ECO:0000256" key="1">
    <source>
        <dbReference type="SAM" id="SignalP"/>
    </source>
</evidence>
<dbReference type="EMBL" id="KI913282">
    <property type="protein sequence ID" value="ETV64651.1"/>
    <property type="molecule type" value="Genomic_DNA"/>
</dbReference>
<dbReference type="EMBL" id="KI913282">
    <property type="protein sequence ID" value="ETV64653.1"/>
    <property type="molecule type" value="Genomic_DNA"/>
</dbReference>
<dbReference type="VEuPathDB" id="FungiDB:H257_18484"/>
<dbReference type="RefSeq" id="XP_009845849.1">
    <property type="nucleotide sequence ID" value="XM_009847547.1"/>
</dbReference>
<dbReference type="EMBL" id="KI913282">
    <property type="protein sequence ID" value="ETV64650.1"/>
    <property type="molecule type" value="Genomic_DNA"/>
</dbReference>
<accession>W4FD75</accession>
<organism evidence="2">
    <name type="scientific">Aphanomyces astaci</name>
    <name type="common">Crayfish plague agent</name>
    <dbReference type="NCBI Taxonomy" id="112090"/>
    <lineage>
        <taxon>Eukaryota</taxon>
        <taxon>Sar</taxon>
        <taxon>Stramenopiles</taxon>
        <taxon>Oomycota</taxon>
        <taxon>Saprolegniomycetes</taxon>
        <taxon>Saprolegniales</taxon>
        <taxon>Verrucalvaceae</taxon>
        <taxon>Aphanomyces</taxon>
    </lineage>
</organism>
<reference evidence="2" key="1">
    <citation type="submission" date="2013-12" db="EMBL/GenBank/DDBJ databases">
        <title>The Genome Sequence of Aphanomyces astaci APO3.</title>
        <authorList>
            <consortium name="The Broad Institute Genomics Platform"/>
            <person name="Russ C."/>
            <person name="Tyler B."/>
            <person name="van West P."/>
            <person name="Dieguez-Uribeondo J."/>
            <person name="Young S.K."/>
            <person name="Zeng Q."/>
            <person name="Gargeya S."/>
            <person name="Fitzgerald M."/>
            <person name="Abouelleil A."/>
            <person name="Alvarado L."/>
            <person name="Chapman S.B."/>
            <person name="Gainer-Dewar J."/>
            <person name="Goldberg J."/>
            <person name="Griggs A."/>
            <person name="Gujja S."/>
            <person name="Hansen M."/>
            <person name="Howarth C."/>
            <person name="Imamovic A."/>
            <person name="Ireland A."/>
            <person name="Larimer J."/>
            <person name="McCowan C."/>
            <person name="Murphy C."/>
            <person name="Pearson M."/>
            <person name="Poon T.W."/>
            <person name="Priest M."/>
            <person name="Roberts A."/>
            <person name="Saif S."/>
            <person name="Shea T."/>
            <person name="Sykes S."/>
            <person name="Wortman J."/>
            <person name="Nusbaum C."/>
            <person name="Birren B."/>
        </authorList>
    </citation>
    <scope>NUCLEOTIDE SEQUENCE [LARGE SCALE GENOMIC DNA]</scope>
    <source>
        <strain evidence="2">APO3</strain>
    </source>
</reference>
<dbReference type="RefSeq" id="XP_009845846.1">
    <property type="nucleotide sequence ID" value="XM_009847544.1"/>
</dbReference>
<dbReference type="RefSeq" id="XP_009845847.1">
    <property type="nucleotide sequence ID" value="XM_009847545.1"/>
</dbReference>
<gene>
    <name evidence="2" type="ORF">H257_18484</name>
</gene>